<evidence type="ECO:0000259" key="1">
    <source>
        <dbReference type="SMART" id="SM00528"/>
    </source>
</evidence>
<dbReference type="InterPro" id="IPR037150">
    <property type="entry name" value="H-NS_C_dom_sf"/>
</dbReference>
<accession>A0A1Y1QDB0</accession>
<reference evidence="2 3" key="1">
    <citation type="submission" date="2017-01" db="EMBL/GenBank/DDBJ databases">
        <title>Novel large sulfur bacteria in the metagenomes of groundwater-fed chemosynthetic microbial mats in the Lake Huron basin.</title>
        <authorList>
            <person name="Sharrar A.M."/>
            <person name="Flood B.E."/>
            <person name="Bailey J.V."/>
            <person name="Jones D.S."/>
            <person name="Biddanda B."/>
            <person name="Ruberg S.A."/>
            <person name="Marcus D.N."/>
            <person name="Dick G.J."/>
        </authorList>
    </citation>
    <scope>NUCLEOTIDE SEQUENCE [LARGE SCALE GENOMIC DNA]</scope>
    <source>
        <strain evidence="2">A8</strain>
    </source>
</reference>
<evidence type="ECO:0000313" key="2">
    <source>
        <dbReference type="EMBL" id="OQX02933.1"/>
    </source>
</evidence>
<gene>
    <name evidence="2" type="ORF">BWK73_41065</name>
</gene>
<comment type="caution">
    <text evidence="2">The sequence shown here is derived from an EMBL/GenBank/DDBJ whole genome shotgun (WGS) entry which is preliminary data.</text>
</comment>
<organism evidence="2 3">
    <name type="scientific">Thiothrix lacustris</name>
    <dbReference type="NCBI Taxonomy" id="525917"/>
    <lineage>
        <taxon>Bacteria</taxon>
        <taxon>Pseudomonadati</taxon>
        <taxon>Pseudomonadota</taxon>
        <taxon>Gammaproteobacteria</taxon>
        <taxon>Thiotrichales</taxon>
        <taxon>Thiotrichaceae</taxon>
        <taxon>Thiothrix</taxon>
    </lineage>
</organism>
<evidence type="ECO:0000313" key="3">
    <source>
        <dbReference type="Proteomes" id="UP000192491"/>
    </source>
</evidence>
<proteinExistence type="predicted"/>
<dbReference type="Gene3D" id="4.10.430.10">
    <property type="entry name" value="Histone-like protein H-NS, C-terminal domain"/>
    <property type="match status" value="1"/>
</dbReference>
<protein>
    <submittedName>
        <fullName evidence="2">Histone family protein nucleoid-structuring protein H-NS</fullName>
    </submittedName>
</protein>
<dbReference type="AlphaFoldDB" id="A0A1Y1QDB0"/>
<dbReference type="SUPFAM" id="SSF81273">
    <property type="entry name" value="H-NS histone-like proteins"/>
    <property type="match status" value="1"/>
</dbReference>
<dbReference type="EMBL" id="MTEJ01000444">
    <property type="protein sequence ID" value="OQX02933.1"/>
    <property type="molecule type" value="Genomic_DNA"/>
</dbReference>
<dbReference type="GO" id="GO:0003677">
    <property type="term" value="F:DNA binding"/>
    <property type="evidence" value="ECO:0007669"/>
    <property type="project" value="InterPro"/>
</dbReference>
<dbReference type="SMART" id="SM00528">
    <property type="entry name" value="HNS"/>
    <property type="match status" value="1"/>
</dbReference>
<sequence>MAIPDISHFSVAELEALKGSIDSVIGGRRQTELESLYATFEEMAEAAGFTLEEVMQARVTKKRVVQPKYRNPNNPMQVWSGRGRKPSWVEAYTSTGGELSDCLI</sequence>
<dbReference type="InterPro" id="IPR027444">
    <property type="entry name" value="H-NS_C_dom"/>
</dbReference>
<name>A0A1Y1QDB0_9GAMM</name>
<dbReference type="Pfam" id="PF00816">
    <property type="entry name" value="Histone_HNS"/>
    <property type="match status" value="1"/>
</dbReference>
<dbReference type="Proteomes" id="UP000192491">
    <property type="component" value="Unassembled WGS sequence"/>
</dbReference>
<feature type="domain" description="DNA-binding protein H-NS-like C-terminal" evidence="1">
    <location>
        <begin position="59"/>
        <end position="104"/>
    </location>
</feature>